<feature type="region of interest" description="Disordered" evidence="1">
    <location>
        <begin position="313"/>
        <end position="391"/>
    </location>
</feature>
<protein>
    <submittedName>
        <fullName evidence="2">Sas10/Utp3/C1D family-domain-containing protein</fullName>
    </submittedName>
</protein>
<dbReference type="EMBL" id="JBFXLT010000078">
    <property type="protein sequence ID" value="KAL2810014.1"/>
    <property type="molecule type" value="Genomic_DNA"/>
</dbReference>
<gene>
    <name evidence="2" type="ORF">BJX63DRAFT_331387</name>
</gene>
<feature type="compositionally biased region" description="Basic and acidic residues" evidence="1">
    <location>
        <begin position="313"/>
        <end position="341"/>
    </location>
</feature>
<sequence length="391" mass="43757">MALAVSKSEQPELQNISDLLETISTSLNATETSLPSSKRDTSEVSILPPQDGISLLDTKCDLLLSYLQNLVFLTLLQLRELPSKKASREENGDSESIQSLRTQVTDKLTELRTYLDRGVRPLEGRLKYQVDKVIKAAEAVERAEKGAQPAKAPTLKEEVESGGEDESASDNSTSEDEDEDESEEDEDIDEMAYRPNVSAFSKKISTEAKADKAGRKATSDGIYRPPKIMPTAMPTTERKERKERPTRRSNVIDEFVNAEMSSAPMAEPSIGSTIVSGGRYTKTRKEREHEAERTRYEETHFIRLAKESKKELAKKAASRRREGTFGGEEWKGLTEGADRITRLTQRAKGSGNALERSRKRKLTEDGQRGDGVGVGQIFEKRRKKVDSWKKQ</sequence>
<proteinExistence type="predicted"/>
<feature type="compositionally biased region" description="Basic and acidic residues" evidence="1">
    <location>
        <begin position="204"/>
        <end position="218"/>
    </location>
</feature>
<comment type="caution">
    <text evidence="2">The sequence shown here is derived from an EMBL/GenBank/DDBJ whole genome shotgun (WGS) entry which is preliminary data.</text>
</comment>
<accession>A0ABR4H451</accession>
<organism evidence="2 3">
    <name type="scientific">Aspergillus granulosus</name>
    <dbReference type="NCBI Taxonomy" id="176169"/>
    <lineage>
        <taxon>Eukaryota</taxon>
        <taxon>Fungi</taxon>
        <taxon>Dikarya</taxon>
        <taxon>Ascomycota</taxon>
        <taxon>Pezizomycotina</taxon>
        <taxon>Eurotiomycetes</taxon>
        <taxon>Eurotiomycetidae</taxon>
        <taxon>Eurotiales</taxon>
        <taxon>Aspergillaceae</taxon>
        <taxon>Aspergillus</taxon>
        <taxon>Aspergillus subgen. Nidulantes</taxon>
    </lineage>
</organism>
<name>A0ABR4H451_9EURO</name>
<keyword evidence="3" id="KW-1185">Reference proteome</keyword>
<dbReference type="PANTHER" id="PTHR13237:SF9">
    <property type="entry name" value="NEUROGUIDIN"/>
    <property type="match status" value="1"/>
</dbReference>
<dbReference type="InterPro" id="IPR007146">
    <property type="entry name" value="Sas10/Utp3/C1D"/>
</dbReference>
<feature type="compositionally biased region" description="Acidic residues" evidence="1">
    <location>
        <begin position="160"/>
        <end position="190"/>
    </location>
</feature>
<evidence type="ECO:0000256" key="1">
    <source>
        <dbReference type="SAM" id="MobiDB-lite"/>
    </source>
</evidence>
<evidence type="ECO:0000313" key="3">
    <source>
        <dbReference type="Proteomes" id="UP001610334"/>
    </source>
</evidence>
<feature type="compositionally biased region" description="Basic and acidic residues" evidence="1">
    <location>
        <begin position="283"/>
        <end position="297"/>
    </location>
</feature>
<reference evidence="2 3" key="1">
    <citation type="submission" date="2024-07" db="EMBL/GenBank/DDBJ databases">
        <title>Section-level genome sequencing and comparative genomics of Aspergillus sections Usti and Cavernicolus.</title>
        <authorList>
            <consortium name="Lawrence Berkeley National Laboratory"/>
            <person name="Nybo J.L."/>
            <person name="Vesth T.C."/>
            <person name="Theobald S."/>
            <person name="Frisvad J.C."/>
            <person name="Larsen T.O."/>
            <person name="Kjaerboelling I."/>
            <person name="Rothschild-Mancinelli K."/>
            <person name="Lyhne E.K."/>
            <person name="Kogle M.E."/>
            <person name="Barry K."/>
            <person name="Clum A."/>
            <person name="Na H."/>
            <person name="Ledsgaard L."/>
            <person name="Lin J."/>
            <person name="Lipzen A."/>
            <person name="Kuo A."/>
            <person name="Riley R."/>
            <person name="Mondo S."/>
            <person name="Labutti K."/>
            <person name="Haridas S."/>
            <person name="Pangalinan J."/>
            <person name="Salamov A.A."/>
            <person name="Simmons B.A."/>
            <person name="Magnuson J.K."/>
            <person name="Chen J."/>
            <person name="Drula E."/>
            <person name="Henrissat B."/>
            <person name="Wiebenga A."/>
            <person name="Lubbers R.J."/>
            <person name="Gomes A.C."/>
            <person name="Makela M.R."/>
            <person name="Stajich J."/>
            <person name="Grigoriev I.V."/>
            <person name="Mortensen U.H."/>
            <person name="De Vries R.P."/>
            <person name="Baker S.E."/>
            <person name="Andersen M.R."/>
        </authorList>
    </citation>
    <scope>NUCLEOTIDE SEQUENCE [LARGE SCALE GENOMIC DNA]</scope>
    <source>
        <strain evidence="2 3">CBS 588.65</strain>
    </source>
</reference>
<evidence type="ECO:0000313" key="2">
    <source>
        <dbReference type="EMBL" id="KAL2810014.1"/>
    </source>
</evidence>
<dbReference type="Proteomes" id="UP001610334">
    <property type="component" value="Unassembled WGS sequence"/>
</dbReference>
<dbReference type="Pfam" id="PF04000">
    <property type="entry name" value="Sas10_Utp3"/>
    <property type="match status" value="1"/>
</dbReference>
<dbReference type="PANTHER" id="PTHR13237">
    <property type="entry name" value="SOMETHING ABOUT SILENCING PROTEIN 10-RELATED"/>
    <property type="match status" value="1"/>
</dbReference>
<feature type="region of interest" description="Disordered" evidence="1">
    <location>
        <begin position="141"/>
        <end position="297"/>
    </location>
</feature>